<feature type="transmembrane region" description="Helical" evidence="1">
    <location>
        <begin position="84"/>
        <end position="106"/>
    </location>
</feature>
<gene>
    <name evidence="2" type="ORF">K040078D81_36470</name>
</gene>
<sequence length="110" mass="12670">MKKMDEMDRNIRLHSEELGFKAAVFMLALRVLYECWQGFFNGGIYSRLPALMLIVTLCVQAFSEMVMKRKMVAGDEEYSQPNKVLWYIIMSIAVIAIVLSIGFYLMSNNS</sequence>
<dbReference type="EMBL" id="BAABYW010000001">
    <property type="protein sequence ID" value="GAA6409530.1"/>
    <property type="molecule type" value="Genomic_DNA"/>
</dbReference>
<evidence type="ECO:0000256" key="1">
    <source>
        <dbReference type="SAM" id="Phobius"/>
    </source>
</evidence>
<evidence type="ECO:0000313" key="2">
    <source>
        <dbReference type="EMBL" id="GAA6409530.1"/>
    </source>
</evidence>
<keyword evidence="3" id="KW-1185">Reference proteome</keyword>
<keyword evidence="1" id="KW-1133">Transmembrane helix</keyword>
<accession>A0ABQ0BDJ0</accession>
<feature type="transmembrane region" description="Helical" evidence="1">
    <location>
        <begin position="45"/>
        <end position="63"/>
    </location>
</feature>
<comment type="caution">
    <text evidence="2">The sequence shown here is derived from an EMBL/GenBank/DDBJ whole genome shotgun (WGS) entry which is preliminary data.</text>
</comment>
<dbReference type="Proteomes" id="UP001600943">
    <property type="component" value="Unassembled WGS sequence"/>
</dbReference>
<evidence type="ECO:0000313" key="3">
    <source>
        <dbReference type="Proteomes" id="UP001600943"/>
    </source>
</evidence>
<dbReference type="RefSeq" id="WP_390407345.1">
    <property type="nucleotide sequence ID" value="NZ_BAABYW010000001.1"/>
</dbReference>
<proteinExistence type="predicted"/>
<organism evidence="2 3">
    <name type="scientific">Blautia hominis</name>
    <dbReference type="NCBI Taxonomy" id="2025493"/>
    <lineage>
        <taxon>Bacteria</taxon>
        <taxon>Bacillati</taxon>
        <taxon>Bacillota</taxon>
        <taxon>Clostridia</taxon>
        <taxon>Lachnospirales</taxon>
        <taxon>Lachnospiraceae</taxon>
        <taxon>Blautia</taxon>
    </lineage>
</organism>
<name>A0ABQ0BDJ0_9FIRM</name>
<keyword evidence="1" id="KW-0812">Transmembrane</keyword>
<keyword evidence="1" id="KW-0472">Membrane</keyword>
<protein>
    <submittedName>
        <fullName evidence="2">Uncharacterized protein</fullName>
    </submittedName>
</protein>
<reference evidence="2 3" key="1">
    <citation type="submission" date="2024-04" db="EMBL/GenBank/DDBJ databases">
        <title>Defined microbial consortia suppress multidrug-resistant proinflammatory Enterobacteriaceae via ecological control.</title>
        <authorList>
            <person name="Furuichi M."/>
            <person name="Kawaguchi T."/>
            <person name="Pust M."/>
            <person name="Yasuma K."/>
            <person name="Plichta D."/>
            <person name="Hasegawa N."/>
            <person name="Ohya T."/>
            <person name="Bhattarai S."/>
            <person name="Sasajima S."/>
            <person name="Aoto Y."/>
            <person name="Tuganbaev T."/>
            <person name="Yaginuma M."/>
            <person name="Ueda M."/>
            <person name="Okahashi N."/>
            <person name="Amafuji K."/>
            <person name="Kiridooshi Y."/>
            <person name="Sugita K."/>
            <person name="Strazar M."/>
            <person name="Skelly A."/>
            <person name="Suda W."/>
            <person name="Hattori M."/>
            <person name="Nakamoto N."/>
            <person name="Caballero S."/>
            <person name="Norman J."/>
            <person name="Olle B."/>
            <person name="Tanoue T."/>
            <person name="Arita M."/>
            <person name="Bucci V."/>
            <person name="Atarashi K."/>
            <person name="Xavier R."/>
            <person name="Honda K."/>
        </authorList>
    </citation>
    <scope>NUCLEOTIDE SEQUENCE [LARGE SCALE GENOMIC DNA]</scope>
    <source>
        <strain evidence="3">k04-0078-D8-1</strain>
    </source>
</reference>